<feature type="signal peptide" evidence="1">
    <location>
        <begin position="1"/>
        <end position="20"/>
    </location>
</feature>
<proteinExistence type="predicted"/>
<organism evidence="2 3">
    <name type="scientific">Pseudomonas fluorescens</name>
    <dbReference type="NCBI Taxonomy" id="294"/>
    <lineage>
        <taxon>Bacteria</taxon>
        <taxon>Pseudomonadati</taxon>
        <taxon>Pseudomonadota</taxon>
        <taxon>Gammaproteobacteria</taxon>
        <taxon>Pseudomonadales</taxon>
        <taxon>Pseudomonadaceae</taxon>
        <taxon>Pseudomonas</taxon>
    </lineage>
</organism>
<reference evidence="2 3" key="1">
    <citation type="submission" date="2018-12" db="EMBL/GenBank/DDBJ databases">
        <authorList>
            <consortium name="Pathogen Informatics"/>
        </authorList>
    </citation>
    <scope>NUCLEOTIDE SEQUENCE [LARGE SCALE GENOMIC DNA]</scope>
    <source>
        <strain evidence="2 3">NCTC9428</strain>
    </source>
</reference>
<protein>
    <submittedName>
        <fullName evidence="2">Uncharacterized protein</fullName>
    </submittedName>
</protein>
<evidence type="ECO:0000256" key="1">
    <source>
        <dbReference type="SAM" id="SignalP"/>
    </source>
</evidence>
<dbReference type="EMBL" id="LR134318">
    <property type="protein sequence ID" value="VEF10338.1"/>
    <property type="molecule type" value="Genomic_DNA"/>
</dbReference>
<accession>A0A3S4STA4</accession>
<evidence type="ECO:0000313" key="3">
    <source>
        <dbReference type="Proteomes" id="UP000281909"/>
    </source>
</evidence>
<sequence length="118" mass="13073">MIQRCLAATAAMLISVYAHSADLPDDGLAECTRVENSAKAVMKARQGGVPVATLEQMADAAEKENEYVGGLYKTLIQQAYEIPQYQDEVKRDKTIFEFHKNFYAACVVTLERTARPKG</sequence>
<dbReference type="OrthoDB" id="6891180at2"/>
<evidence type="ECO:0000313" key="2">
    <source>
        <dbReference type="EMBL" id="VEF10338.1"/>
    </source>
</evidence>
<dbReference type="AlphaFoldDB" id="A0A3S4STA4"/>
<gene>
    <name evidence="2" type="ORF">NCTC9428_01941</name>
</gene>
<feature type="chain" id="PRO_5018760530" evidence="1">
    <location>
        <begin position="21"/>
        <end position="118"/>
    </location>
</feature>
<dbReference type="Proteomes" id="UP000281909">
    <property type="component" value="Chromosome"/>
</dbReference>
<keyword evidence="1" id="KW-0732">Signal</keyword>
<name>A0A3S4STA4_PSEFL</name>